<keyword evidence="2" id="KW-1185">Reference proteome</keyword>
<name>A0A1E8CGU0_9GAMM</name>
<gene>
    <name evidence="1" type="ORF">PHACT_12790</name>
</gene>
<proteinExistence type="predicted"/>
<protein>
    <submittedName>
        <fullName evidence="1">Uncharacterized protein</fullName>
    </submittedName>
</protein>
<accession>A0A1E8CGU0</accession>
<sequence>MYDNHAGSEGYDVSATAAVNDSIVPLEDYPALRRPHEKKHSSSWIRDAAGGKIPGAFKFNGKGKWFVHLDIHDTEVRKMASPSRKEMTSIESLASRLGLDQDDIRTAMEAASR</sequence>
<dbReference type="EMBL" id="MASR01000002">
    <property type="protein sequence ID" value="OFE11427.1"/>
    <property type="molecule type" value="Genomic_DNA"/>
</dbReference>
<dbReference type="Proteomes" id="UP000175669">
    <property type="component" value="Unassembled WGS sequence"/>
</dbReference>
<evidence type="ECO:0000313" key="1">
    <source>
        <dbReference type="EMBL" id="OFE11427.1"/>
    </source>
</evidence>
<dbReference type="STRING" id="1524254.PHACT_12790"/>
<reference evidence="2" key="1">
    <citation type="submission" date="2016-07" db="EMBL/GenBank/DDBJ databases">
        <authorList>
            <person name="Florea S."/>
            <person name="Webb J.S."/>
            <person name="Jaromczyk J."/>
            <person name="Schardl C.L."/>
        </authorList>
    </citation>
    <scope>NUCLEOTIDE SEQUENCE [LARGE SCALE GENOMIC DNA]</scope>
    <source>
        <strain evidence="2">KCTC 42131</strain>
    </source>
</reference>
<evidence type="ECO:0000313" key="2">
    <source>
        <dbReference type="Proteomes" id="UP000175669"/>
    </source>
</evidence>
<organism evidence="1 2">
    <name type="scientific">Pseudohongiella acticola</name>
    <dbReference type="NCBI Taxonomy" id="1524254"/>
    <lineage>
        <taxon>Bacteria</taxon>
        <taxon>Pseudomonadati</taxon>
        <taxon>Pseudomonadota</taxon>
        <taxon>Gammaproteobacteria</taxon>
        <taxon>Pseudomonadales</taxon>
        <taxon>Pseudohongiellaceae</taxon>
        <taxon>Pseudohongiella</taxon>
    </lineage>
</organism>
<dbReference type="AlphaFoldDB" id="A0A1E8CGU0"/>
<comment type="caution">
    <text evidence="1">The sequence shown here is derived from an EMBL/GenBank/DDBJ whole genome shotgun (WGS) entry which is preliminary data.</text>
</comment>